<comment type="caution">
    <text evidence="1">The sequence shown here is derived from an EMBL/GenBank/DDBJ whole genome shotgun (WGS) entry which is preliminary data.</text>
</comment>
<dbReference type="RefSeq" id="WP_009132657.1">
    <property type="nucleotide sequence ID" value="NZ_CABKRN010000007.1"/>
</dbReference>
<accession>A0A3E5B982</accession>
<evidence type="ECO:0000313" key="2">
    <source>
        <dbReference type="Proteomes" id="UP000260983"/>
    </source>
</evidence>
<organism evidence="1 2">
    <name type="scientific">Bacteroides oleiciplenus</name>
    <dbReference type="NCBI Taxonomy" id="626931"/>
    <lineage>
        <taxon>Bacteria</taxon>
        <taxon>Pseudomonadati</taxon>
        <taxon>Bacteroidota</taxon>
        <taxon>Bacteroidia</taxon>
        <taxon>Bacteroidales</taxon>
        <taxon>Bacteroidaceae</taxon>
        <taxon>Bacteroides</taxon>
    </lineage>
</organism>
<sequence>MANWVSMKLAAEKYGISEERILEWIRLSYLTYSSLDKEPYDDTNPMVDTEELDRALVFNSIKSYPDDDTVERLPIKHVNWLYQENARLEKFNDDLLEQNYVHTQREEKLIADLEKMTDLANEVLLMHTKIMCNYKSLISEKEGIWSFLCSLFTWKKNKCLI</sequence>
<proteinExistence type="predicted"/>
<name>A0A3E5B982_9BACE</name>
<dbReference type="Proteomes" id="UP000260983">
    <property type="component" value="Unassembled WGS sequence"/>
</dbReference>
<dbReference type="AlphaFoldDB" id="A0A3E5B982"/>
<dbReference type="EMBL" id="QSUL01000009">
    <property type="protein sequence ID" value="RGN34147.1"/>
    <property type="molecule type" value="Genomic_DNA"/>
</dbReference>
<protein>
    <submittedName>
        <fullName evidence="1">Uncharacterized protein</fullName>
    </submittedName>
</protein>
<gene>
    <name evidence="1" type="ORF">DXB65_13660</name>
</gene>
<evidence type="ECO:0000313" key="1">
    <source>
        <dbReference type="EMBL" id="RGN34147.1"/>
    </source>
</evidence>
<reference evidence="1 2" key="1">
    <citation type="submission" date="2018-08" db="EMBL/GenBank/DDBJ databases">
        <title>A genome reference for cultivated species of the human gut microbiota.</title>
        <authorList>
            <person name="Zou Y."/>
            <person name="Xue W."/>
            <person name="Luo G."/>
        </authorList>
    </citation>
    <scope>NUCLEOTIDE SEQUENCE [LARGE SCALE GENOMIC DNA]</scope>
    <source>
        <strain evidence="1 2">OM05-15BH</strain>
    </source>
</reference>